<feature type="transmembrane region" description="Helical" evidence="1">
    <location>
        <begin position="6"/>
        <end position="22"/>
    </location>
</feature>
<comment type="caution">
    <text evidence="2">The sequence shown here is derived from an EMBL/GenBank/DDBJ whole genome shotgun (WGS) entry which is preliminary data.</text>
</comment>
<dbReference type="AlphaFoldDB" id="A0A645H6A5"/>
<evidence type="ECO:0000256" key="1">
    <source>
        <dbReference type="SAM" id="Phobius"/>
    </source>
</evidence>
<gene>
    <name evidence="2" type="ORF">SDC9_181098</name>
</gene>
<dbReference type="EMBL" id="VSSQ01086184">
    <property type="protein sequence ID" value="MPN33609.1"/>
    <property type="molecule type" value="Genomic_DNA"/>
</dbReference>
<keyword evidence="1" id="KW-0812">Transmembrane</keyword>
<name>A0A645H6A5_9ZZZZ</name>
<keyword evidence="1" id="KW-0472">Membrane</keyword>
<proteinExistence type="predicted"/>
<feature type="transmembrane region" description="Helical" evidence="1">
    <location>
        <begin position="43"/>
        <end position="61"/>
    </location>
</feature>
<organism evidence="2">
    <name type="scientific">bioreactor metagenome</name>
    <dbReference type="NCBI Taxonomy" id="1076179"/>
    <lineage>
        <taxon>unclassified sequences</taxon>
        <taxon>metagenomes</taxon>
        <taxon>ecological metagenomes</taxon>
    </lineage>
</organism>
<keyword evidence="1" id="KW-1133">Transmembrane helix</keyword>
<reference evidence="2" key="1">
    <citation type="submission" date="2019-08" db="EMBL/GenBank/DDBJ databases">
        <authorList>
            <person name="Kucharzyk K."/>
            <person name="Murdoch R.W."/>
            <person name="Higgins S."/>
            <person name="Loffler F."/>
        </authorList>
    </citation>
    <scope>NUCLEOTIDE SEQUENCE</scope>
</reference>
<evidence type="ECO:0000313" key="2">
    <source>
        <dbReference type="EMBL" id="MPN33609.1"/>
    </source>
</evidence>
<protein>
    <submittedName>
        <fullName evidence="2">Uncharacterized protein</fullName>
    </submittedName>
</protein>
<sequence>MLTLIIPSIIFNIIVFSILKSLNPLAIKLGSIKNKRTEKINDIIRLILAIILSLFSLNLFSNHLSKVDFFSSSSSKNEAE</sequence>
<accession>A0A645H6A5</accession>